<accession>A0A1S3DE23</accession>
<dbReference type="InterPro" id="IPR050216">
    <property type="entry name" value="LRR_domain-containing"/>
</dbReference>
<dbReference type="SUPFAM" id="SSF52058">
    <property type="entry name" value="L domain-like"/>
    <property type="match status" value="1"/>
</dbReference>
<dbReference type="PANTHER" id="PTHR48051:SF1">
    <property type="entry name" value="RAS SUPPRESSOR PROTEIN 1"/>
    <property type="match status" value="1"/>
</dbReference>
<dbReference type="SUPFAM" id="SSF51735">
    <property type="entry name" value="NAD(P)-binding Rossmann-fold domains"/>
    <property type="match status" value="1"/>
</dbReference>
<organism evidence="4 5">
    <name type="scientific">Diaphorina citri</name>
    <name type="common">Asian citrus psyllid</name>
    <dbReference type="NCBI Taxonomy" id="121845"/>
    <lineage>
        <taxon>Eukaryota</taxon>
        <taxon>Metazoa</taxon>
        <taxon>Ecdysozoa</taxon>
        <taxon>Arthropoda</taxon>
        <taxon>Hexapoda</taxon>
        <taxon>Insecta</taxon>
        <taxon>Pterygota</taxon>
        <taxon>Neoptera</taxon>
        <taxon>Paraneoptera</taxon>
        <taxon>Hemiptera</taxon>
        <taxon>Sternorrhyncha</taxon>
        <taxon>Psylloidea</taxon>
        <taxon>Psyllidae</taxon>
        <taxon>Diaphorininae</taxon>
        <taxon>Diaphorina</taxon>
    </lineage>
</organism>
<dbReference type="STRING" id="121845.A0A1S3DE23"/>
<keyword evidence="4" id="KW-1185">Reference proteome</keyword>
<evidence type="ECO:0000256" key="2">
    <source>
        <dbReference type="ARBA" id="ARBA00022737"/>
    </source>
</evidence>
<dbReference type="GeneID" id="103516589"/>
<dbReference type="Gene3D" id="3.40.50.720">
    <property type="entry name" value="NAD(P)-binding Rossmann-like Domain"/>
    <property type="match status" value="1"/>
</dbReference>
<dbReference type="InterPro" id="IPR001611">
    <property type="entry name" value="Leu-rich_rpt"/>
</dbReference>
<dbReference type="AlphaFoldDB" id="A0A1S3DE23"/>
<evidence type="ECO:0000313" key="4">
    <source>
        <dbReference type="Proteomes" id="UP000079169"/>
    </source>
</evidence>
<dbReference type="OMA" id="TKTANIC"/>
<dbReference type="Gene3D" id="3.80.10.10">
    <property type="entry name" value="Ribonuclease Inhibitor"/>
    <property type="match status" value="2"/>
</dbReference>
<dbReference type="InterPro" id="IPR036291">
    <property type="entry name" value="NAD(P)-bd_dom_sf"/>
</dbReference>
<keyword evidence="2" id="KW-0677">Repeat</keyword>
<dbReference type="InterPro" id="IPR003591">
    <property type="entry name" value="Leu-rich_rpt_typical-subtyp"/>
</dbReference>
<dbReference type="GO" id="GO:0005737">
    <property type="term" value="C:cytoplasm"/>
    <property type="evidence" value="ECO:0007669"/>
    <property type="project" value="TreeGrafter"/>
</dbReference>
<keyword evidence="3" id="KW-0560">Oxidoreductase</keyword>
<dbReference type="KEGG" id="dci:103516589"/>
<dbReference type="InterPro" id="IPR032675">
    <property type="entry name" value="LRR_dom_sf"/>
</dbReference>
<name>A0A1S3DE23_DIACI</name>
<evidence type="ECO:0000313" key="5">
    <source>
        <dbReference type="RefSeq" id="XP_008479784.2"/>
    </source>
</evidence>
<dbReference type="Pfam" id="PF13855">
    <property type="entry name" value="LRR_8"/>
    <property type="match status" value="1"/>
</dbReference>
<dbReference type="PaxDb" id="121845-A0A1S3DE23"/>
<dbReference type="SMART" id="SM00369">
    <property type="entry name" value="LRR_TYP"/>
    <property type="match status" value="5"/>
</dbReference>
<dbReference type="Proteomes" id="UP000079169">
    <property type="component" value="Unplaced"/>
</dbReference>
<dbReference type="RefSeq" id="XP_008479784.2">
    <property type="nucleotide sequence ID" value="XM_008481562.2"/>
</dbReference>
<dbReference type="GO" id="GO:0016491">
    <property type="term" value="F:oxidoreductase activity"/>
    <property type="evidence" value="ECO:0007669"/>
    <property type="project" value="UniProtKB-KW"/>
</dbReference>
<dbReference type="PRINTS" id="PR00081">
    <property type="entry name" value="GDHRDH"/>
</dbReference>
<evidence type="ECO:0000256" key="1">
    <source>
        <dbReference type="ARBA" id="ARBA00022614"/>
    </source>
</evidence>
<dbReference type="PROSITE" id="PS00061">
    <property type="entry name" value="ADH_SHORT"/>
    <property type="match status" value="1"/>
</dbReference>
<evidence type="ECO:0000256" key="3">
    <source>
        <dbReference type="ARBA" id="ARBA00023002"/>
    </source>
</evidence>
<dbReference type="InterPro" id="IPR002347">
    <property type="entry name" value="SDR_fam"/>
</dbReference>
<feature type="non-terminal residue" evidence="5">
    <location>
        <position position="1"/>
    </location>
</feature>
<sequence length="257" mass="28330">IKNPELELADKGLSSFEELPGLMNMLYITRITLSHNKLKEIPPGLANLVNLEILTLFNNQIETLPTSLSSLPKLRILNLGMNRLSSLPRGFGAFPVLEVLDLTYNNLNEQSLPGNFFMLETLRALYLGDNDFEVLPAEIGNLKNLQIVTKTANICLRSLASSAAPSTSPDPKKAILETFLPDMMEKNRGHIVGISSMAGIVGLPNLVPYCASKFAVRGLMEALAEELREDARNSKIKFTSIFPFMVDTGLCKNPKIK</sequence>
<proteinExistence type="predicted"/>
<dbReference type="PROSITE" id="PS51450">
    <property type="entry name" value="LRR"/>
    <property type="match status" value="1"/>
</dbReference>
<dbReference type="Pfam" id="PF00106">
    <property type="entry name" value="adh_short"/>
    <property type="match status" value="1"/>
</dbReference>
<dbReference type="InterPro" id="IPR020904">
    <property type="entry name" value="Sc_DH/Rdtase_CS"/>
</dbReference>
<protein>
    <submittedName>
        <fullName evidence="5">Ras suppressor protein 1</fullName>
    </submittedName>
</protein>
<keyword evidence="1" id="KW-0433">Leucine-rich repeat</keyword>
<gene>
    <name evidence="5" type="primary">LOC103516589</name>
</gene>
<dbReference type="PANTHER" id="PTHR48051">
    <property type="match status" value="1"/>
</dbReference>
<reference evidence="5" key="1">
    <citation type="submission" date="2025-08" db="UniProtKB">
        <authorList>
            <consortium name="RefSeq"/>
        </authorList>
    </citation>
    <scope>IDENTIFICATION</scope>
</reference>